<dbReference type="PROSITE" id="PS50931">
    <property type="entry name" value="HTH_LYSR"/>
    <property type="match status" value="1"/>
</dbReference>
<keyword evidence="3" id="KW-0238">DNA-binding</keyword>
<dbReference type="RefSeq" id="WP_094845547.1">
    <property type="nucleotide sequence ID" value="NZ_NEVJ01000001.1"/>
</dbReference>
<keyword evidence="7" id="KW-1185">Reference proteome</keyword>
<dbReference type="FunFam" id="1.10.10.10:FF:000001">
    <property type="entry name" value="LysR family transcriptional regulator"/>
    <property type="match status" value="1"/>
</dbReference>
<evidence type="ECO:0000259" key="5">
    <source>
        <dbReference type="PROSITE" id="PS50931"/>
    </source>
</evidence>
<dbReference type="InterPro" id="IPR036390">
    <property type="entry name" value="WH_DNA-bd_sf"/>
</dbReference>
<dbReference type="PANTHER" id="PTHR30346:SF30">
    <property type="entry name" value="SMALL NEUTRAL PROTEASE REGULATORY PROTEIN"/>
    <property type="match status" value="1"/>
</dbReference>
<dbReference type="Pfam" id="PF03466">
    <property type="entry name" value="LysR_substrate"/>
    <property type="match status" value="1"/>
</dbReference>
<accession>A0A261RNA0</accession>
<dbReference type="PANTHER" id="PTHR30346">
    <property type="entry name" value="TRANSCRIPTIONAL DUAL REGULATOR HCAR-RELATED"/>
    <property type="match status" value="1"/>
</dbReference>
<dbReference type="CDD" id="cd08451">
    <property type="entry name" value="PBP2_BudR"/>
    <property type="match status" value="1"/>
</dbReference>
<dbReference type="Pfam" id="PF00126">
    <property type="entry name" value="HTH_1"/>
    <property type="match status" value="1"/>
</dbReference>
<dbReference type="GO" id="GO:0003677">
    <property type="term" value="F:DNA binding"/>
    <property type="evidence" value="ECO:0007669"/>
    <property type="project" value="UniProtKB-KW"/>
</dbReference>
<feature type="domain" description="HTH lysR-type" evidence="5">
    <location>
        <begin position="1"/>
        <end position="58"/>
    </location>
</feature>
<comment type="similarity">
    <text evidence="1">Belongs to the LysR transcriptional regulatory family.</text>
</comment>
<evidence type="ECO:0000256" key="2">
    <source>
        <dbReference type="ARBA" id="ARBA00023015"/>
    </source>
</evidence>
<dbReference type="Gene3D" id="3.40.190.10">
    <property type="entry name" value="Periplasmic binding protein-like II"/>
    <property type="match status" value="2"/>
</dbReference>
<sequence length="296" mass="32368">MELRHLRYFVAVAEELHFTRAAQRIGIAQPPLTAQIKALESELGVQLFNRQPGRVSLTLPGQVYLEEARAILEHVNRAALRCQLSAQGVVGRISVGFTESASFRAEVTTALQRYRSLYPRVEISLEESRTGPLMDALRQGRIDVAFVRLPIGDDSGITFSLLSTEPLMAVVPKGHPLDGRQTVRLEDLREELFVLYPRSNRSGVPEMIVSACEARGFSPKVVQHAPQVSSTINLVASGLGISIVPACMRGTRSDDVHYIFLEDAGLVASLGMAHRSSELSPALRNFVELVLSGVSG</sequence>
<dbReference type="InterPro" id="IPR000847">
    <property type="entry name" value="LysR_HTH_N"/>
</dbReference>
<name>A0A261RNA0_9BORD</name>
<dbReference type="Gene3D" id="1.10.10.10">
    <property type="entry name" value="Winged helix-like DNA-binding domain superfamily/Winged helix DNA-binding domain"/>
    <property type="match status" value="1"/>
</dbReference>
<evidence type="ECO:0000256" key="3">
    <source>
        <dbReference type="ARBA" id="ARBA00023125"/>
    </source>
</evidence>
<evidence type="ECO:0000256" key="4">
    <source>
        <dbReference type="ARBA" id="ARBA00023163"/>
    </source>
</evidence>
<evidence type="ECO:0000313" key="7">
    <source>
        <dbReference type="Proteomes" id="UP000216857"/>
    </source>
</evidence>
<dbReference type="EMBL" id="NEVJ01000001">
    <property type="protein sequence ID" value="OZI26445.1"/>
    <property type="molecule type" value="Genomic_DNA"/>
</dbReference>
<keyword evidence="4" id="KW-0804">Transcription</keyword>
<dbReference type="OrthoDB" id="9157176at2"/>
<dbReference type="InterPro" id="IPR005119">
    <property type="entry name" value="LysR_subst-bd"/>
</dbReference>
<dbReference type="Proteomes" id="UP000216857">
    <property type="component" value="Unassembled WGS sequence"/>
</dbReference>
<protein>
    <recommendedName>
        <fullName evidence="5">HTH lysR-type domain-containing protein</fullName>
    </recommendedName>
</protein>
<dbReference type="GO" id="GO:0003700">
    <property type="term" value="F:DNA-binding transcription factor activity"/>
    <property type="evidence" value="ECO:0007669"/>
    <property type="project" value="InterPro"/>
</dbReference>
<dbReference type="InterPro" id="IPR037410">
    <property type="entry name" value="BudR_PBP2"/>
</dbReference>
<dbReference type="SUPFAM" id="SSF46785">
    <property type="entry name" value="Winged helix' DNA-binding domain"/>
    <property type="match status" value="1"/>
</dbReference>
<dbReference type="PRINTS" id="PR00039">
    <property type="entry name" value="HTHLYSR"/>
</dbReference>
<proteinExistence type="inferred from homology"/>
<dbReference type="AlphaFoldDB" id="A0A261RNA0"/>
<keyword evidence="2" id="KW-0805">Transcription regulation</keyword>
<dbReference type="GO" id="GO:0032993">
    <property type="term" value="C:protein-DNA complex"/>
    <property type="evidence" value="ECO:0007669"/>
    <property type="project" value="TreeGrafter"/>
</dbReference>
<evidence type="ECO:0000256" key="1">
    <source>
        <dbReference type="ARBA" id="ARBA00009437"/>
    </source>
</evidence>
<comment type="caution">
    <text evidence="6">The sequence shown here is derived from an EMBL/GenBank/DDBJ whole genome shotgun (WGS) entry which is preliminary data.</text>
</comment>
<gene>
    <name evidence="6" type="ORF">CAL26_03710</name>
</gene>
<reference evidence="6" key="1">
    <citation type="submission" date="2017-05" db="EMBL/GenBank/DDBJ databases">
        <title>Complete and WGS of Bordetella genogroups.</title>
        <authorList>
            <person name="Spilker T."/>
            <person name="Lipuma J."/>
        </authorList>
    </citation>
    <scope>NUCLEOTIDE SEQUENCE</scope>
    <source>
        <strain evidence="6">AU21707</strain>
    </source>
</reference>
<dbReference type="SUPFAM" id="SSF53850">
    <property type="entry name" value="Periplasmic binding protein-like II"/>
    <property type="match status" value="1"/>
</dbReference>
<evidence type="ECO:0000313" key="6">
    <source>
        <dbReference type="EMBL" id="OZI26445.1"/>
    </source>
</evidence>
<organism evidence="6 7">
    <name type="scientific">Bordetella genomosp. 9</name>
    <dbReference type="NCBI Taxonomy" id="1416803"/>
    <lineage>
        <taxon>Bacteria</taxon>
        <taxon>Pseudomonadati</taxon>
        <taxon>Pseudomonadota</taxon>
        <taxon>Betaproteobacteria</taxon>
        <taxon>Burkholderiales</taxon>
        <taxon>Alcaligenaceae</taxon>
        <taxon>Bordetella</taxon>
    </lineage>
</organism>
<dbReference type="InterPro" id="IPR036388">
    <property type="entry name" value="WH-like_DNA-bd_sf"/>
</dbReference>